<dbReference type="EMBL" id="JAGKQQ010000001">
    <property type="protein sequence ID" value="MBP3960037.1"/>
    <property type="molecule type" value="Genomic_DNA"/>
</dbReference>
<proteinExistence type="predicted"/>
<comment type="caution">
    <text evidence="1">The sequence shown here is derived from an EMBL/GenBank/DDBJ whole genome shotgun (WGS) entry which is preliminary data.</text>
</comment>
<dbReference type="NCBIfam" id="TIGR02996">
    <property type="entry name" value="rpt_mate_G_obs"/>
    <property type="match status" value="1"/>
</dbReference>
<evidence type="ECO:0000313" key="2">
    <source>
        <dbReference type="Proteomes" id="UP000676565"/>
    </source>
</evidence>
<dbReference type="RefSeq" id="WP_210661021.1">
    <property type="nucleotide sequence ID" value="NZ_JAGKQQ010000001.1"/>
</dbReference>
<dbReference type="Gene3D" id="3.80.10.10">
    <property type="entry name" value="Ribonuclease Inhibitor"/>
    <property type="match status" value="1"/>
</dbReference>
<dbReference type="InterPro" id="IPR032675">
    <property type="entry name" value="LRR_dom_sf"/>
</dbReference>
<protein>
    <submittedName>
        <fullName evidence="1">TIGR02996 domain-containing protein</fullName>
    </submittedName>
</protein>
<evidence type="ECO:0000313" key="1">
    <source>
        <dbReference type="EMBL" id="MBP3960037.1"/>
    </source>
</evidence>
<reference evidence="1 2" key="1">
    <citation type="submission" date="2021-04" db="EMBL/GenBank/DDBJ databases">
        <authorList>
            <person name="Ivanova A."/>
        </authorList>
    </citation>
    <scope>NUCLEOTIDE SEQUENCE [LARGE SCALE GENOMIC DNA]</scope>
    <source>
        <strain evidence="1 2">G18</strain>
    </source>
</reference>
<name>A0ABS5C225_9BACT</name>
<dbReference type="InterPro" id="IPR014338">
    <property type="entry name" value="CHP02996_rpt-companion-dom"/>
</dbReference>
<sequence>MSDEEALLAAISAHPDEDTPRLAFADWLDENDRGIRAEFIRIQCALTQLGNRSPEEKWKLSARQRYLLENHRRDILGPLGADLTIFNVTFDRGFAAELNITDLLFLQRATAIGELRPAPRIHVHTASAAKFVKLLHCPEMGLVVEFIATCEVGARGAHQLATCSHLTRLEVLTFVPPNTAIGNSGLRALAYSDTLLALIDLNIHRNEISDEGVGRLVASPLWRRLRRLDLSYNALTDASADYFANAPASAIERLDLRGVNFSAALRRRLVQTFGDRIELL</sequence>
<dbReference type="Proteomes" id="UP000676565">
    <property type="component" value="Unassembled WGS sequence"/>
</dbReference>
<dbReference type="SUPFAM" id="SSF52047">
    <property type="entry name" value="RNI-like"/>
    <property type="match status" value="1"/>
</dbReference>
<accession>A0ABS5C225</accession>
<dbReference type="InterPro" id="IPR001611">
    <property type="entry name" value="Leu-rich_rpt"/>
</dbReference>
<dbReference type="Pfam" id="PF13516">
    <property type="entry name" value="LRR_6"/>
    <property type="match status" value="1"/>
</dbReference>
<gene>
    <name evidence="1" type="ORF">J8F10_32825</name>
</gene>
<keyword evidence="2" id="KW-1185">Reference proteome</keyword>
<organism evidence="1 2">
    <name type="scientific">Gemmata palustris</name>
    <dbReference type="NCBI Taxonomy" id="2822762"/>
    <lineage>
        <taxon>Bacteria</taxon>
        <taxon>Pseudomonadati</taxon>
        <taxon>Planctomycetota</taxon>
        <taxon>Planctomycetia</taxon>
        <taxon>Gemmatales</taxon>
        <taxon>Gemmataceae</taxon>
        <taxon>Gemmata</taxon>
    </lineage>
</organism>